<dbReference type="GO" id="GO:0006974">
    <property type="term" value="P:DNA damage response"/>
    <property type="evidence" value="ECO:0007669"/>
    <property type="project" value="TreeGrafter"/>
</dbReference>
<evidence type="ECO:0000256" key="2">
    <source>
        <dbReference type="ARBA" id="ARBA00009519"/>
    </source>
</evidence>
<dbReference type="STRING" id="94643.A0A2A9MF17"/>
<dbReference type="InterPro" id="IPR036075">
    <property type="entry name" value="ARMT-1-like_metal-bd_sf"/>
</dbReference>
<evidence type="ECO:0000256" key="4">
    <source>
        <dbReference type="ARBA" id="ARBA00022801"/>
    </source>
</evidence>
<dbReference type="EMBL" id="NWUJ01000007">
    <property type="protein sequence ID" value="PFH34263.1"/>
    <property type="molecule type" value="Genomic_DNA"/>
</dbReference>
<comment type="function">
    <text evidence="7">Metal-dependent phosphatase that shows phosphatase activity against several substrates, including fructose-1-phosphate and fructose-6-phosphate. Its preference for fructose-1-phosphate, a strong glycating agent that causes DNA damage rather than a canonical yeast metabolite, suggests a damage-control function in hexose phosphate metabolism.</text>
</comment>
<evidence type="ECO:0000256" key="6">
    <source>
        <dbReference type="ARBA" id="ARBA00048809"/>
    </source>
</evidence>
<comment type="cofactor">
    <cofactor evidence="7">
        <name>Mn(2+)</name>
        <dbReference type="ChEBI" id="CHEBI:29035"/>
    </cofactor>
    <cofactor evidence="7">
        <name>Ni(2+)</name>
        <dbReference type="ChEBI" id="CHEBI:49786"/>
    </cofactor>
</comment>
<dbReference type="KEGG" id="bbes:BESB_074150"/>
<keyword evidence="3 7" id="KW-0479">Metal-binding</keyword>
<dbReference type="SUPFAM" id="SSF111321">
    <property type="entry name" value="AF1104-like"/>
    <property type="match status" value="1"/>
</dbReference>
<dbReference type="AlphaFoldDB" id="A0A2A9MF17"/>
<protein>
    <recommendedName>
        <fullName evidence="7">Sugar phosphate phosphatase</fullName>
        <ecNumber evidence="7">3.1.3.-</ecNumber>
    </recommendedName>
</protein>
<keyword evidence="5 7" id="KW-0464">Manganese</keyword>
<comment type="domain">
    <text evidence="7">Subfamily III proteins have a conserved RTxK motif about 40-50 residues from the C-terminus; the threonine may be replaced by serine or cysteine.</text>
</comment>
<proteinExistence type="inferred from homology"/>
<dbReference type="VEuPathDB" id="ToxoDB:BESB_074150"/>
<comment type="similarity">
    <text evidence="2 7">Belongs to the damage-control phosphatase family. Sugar phosphate phosphatase III subfamily.</text>
</comment>
<accession>A0A2A9MF17</accession>
<dbReference type="RefSeq" id="XP_029218272.1">
    <property type="nucleotide sequence ID" value="XM_029365788.1"/>
</dbReference>
<dbReference type="GeneID" id="40312341"/>
<dbReference type="GO" id="GO:0005634">
    <property type="term" value="C:nucleus"/>
    <property type="evidence" value="ECO:0007669"/>
    <property type="project" value="TreeGrafter"/>
</dbReference>
<sequence>MTWMLQQPPTGKGWLQSDRDARLLEQYRDMWNLHRARPSNAVLPDATHSDVPGTWSYDTVNRRLREEILKRTFHENAEFLQTHPESLQRLQALDQEMGESLTTPLRYLPEVEKSNKGARKAGAYSLDVEKADIRLWNEVVLPKWVAKDATWASAPWLVAELFFYRRISHAFDYFTTLYDPFEKQKMAGLRGCAPMLLRFGESLRRMNDPAGCTPDDAAVFRAGLRSAILGALKGNAADLSLWPCSHEEAETQAGQETTASSVLGEDDDESACILCDDFDAFFEDVRSQFSAERSAKKERKAVIFVDNAGSEVLTDMWLACVLLEYKVVDKVVFYVKEYPIFVSDALPKDFQLTYTWIQQQASKARPTVSALANLWRSYVERGRWEVKAHTYFCMPFEYSDMPSELYAELRDTASVLISKGDANYRRILGDRAWSIQTPFSRVAQYAPCPLLALRKLKADVACGISAEKQKHAEETDKEWMVNGKWGVIHYFNPRCVDERPLE</sequence>
<keyword evidence="4 7" id="KW-0378">Hydrolase</keyword>
<dbReference type="EC" id="3.1.3.-" evidence="7"/>
<evidence type="ECO:0000256" key="1">
    <source>
        <dbReference type="ARBA" id="ARBA00001326"/>
    </source>
</evidence>
<dbReference type="GO" id="GO:0046872">
    <property type="term" value="F:metal ion binding"/>
    <property type="evidence" value="ECO:0007669"/>
    <property type="project" value="UniProtKB-UniRule"/>
</dbReference>
<dbReference type="Pfam" id="PF01937">
    <property type="entry name" value="ARMT1-like_dom"/>
    <property type="match status" value="1"/>
</dbReference>
<evidence type="ECO:0000313" key="10">
    <source>
        <dbReference type="Proteomes" id="UP000224006"/>
    </source>
</evidence>
<evidence type="ECO:0000256" key="3">
    <source>
        <dbReference type="ARBA" id="ARBA00022723"/>
    </source>
</evidence>
<evidence type="ECO:0000256" key="7">
    <source>
        <dbReference type="RuleBase" id="RU367030"/>
    </source>
</evidence>
<evidence type="ECO:0000259" key="8">
    <source>
        <dbReference type="Pfam" id="PF01937"/>
    </source>
</evidence>
<comment type="caution">
    <text evidence="9">The sequence shown here is derived from an EMBL/GenBank/DDBJ whole genome shotgun (WGS) entry which is preliminary data.</text>
</comment>
<reference evidence="9 10" key="1">
    <citation type="submission" date="2017-09" db="EMBL/GenBank/DDBJ databases">
        <title>Genome sequencing of Besnoitia besnoiti strain Bb-Ger1.</title>
        <authorList>
            <person name="Schares G."/>
            <person name="Venepally P."/>
            <person name="Lorenzi H.A."/>
        </authorList>
    </citation>
    <scope>NUCLEOTIDE SEQUENCE [LARGE SCALE GENOMIC DNA]</scope>
    <source>
        <strain evidence="9 10">Bb-Ger1</strain>
    </source>
</reference>
<feature type="domain" description="Damage-control phosphatase ARMT1-like metal-binding" evidence="8">
    <location>
        <begin position="93"/>
        <end position="469"/>
    </location>
</feature>
<dbReference type="InterPro" id="IPR039763">
    <property type="entry name" value="ARMT1"/>
</dbReference>
<dbReference type="OrthoDB" id="541375at2759"/>
<dbReference type="Proteomes" id="UP000224006">
    <property type="component" value="Unassembled WGS sequence"/>
</dbReference>
<dbReference type="GO" id="GO:0103026">
    <property type="term" value="F:fructose-1-phosphatase activity"/>
    <property type="evidence" value="ECO:0007669"/>
    <property type="project" value="RHEA"/>
</dbReference>
<comment type="catalytic activity">
    <reaction evidence="1 7">
        <text>beta-D-fructose 1-phosphate + H2O = D-fructose + phosphate</text>
        <dbReference type="Rhea" id="RHEA:35603"/>
        <dbReference type="ChEBI" id="CHEBI:15377"/>
        <dbReference type="ChEBI" id="CHEBI:37721"/>
        <dbReference type="ChEBI" id="CHEBI:43474"/>
        <dbReference type="ChEBI" id="CHEBI:138881"/>
    </reaction>
</comment>
<evidence type="ECO:0000313" key="9">
    <source>
        <dbReference type="EMBL" id="PFH34263.1"/>
    </source>
</evidence>
<gene>
    <name evidence="9" type="ORF">BESB_074150</name>
</gene>
<dbReference type="InterPro" id="IPR002791">
    <property type="entry name" value="ARMT1-like_metal-bd"/>
</dbReference>
<dbReference type="Gene3D" id="3.40.50.10880">
    <property type="entry name" value="Uncharacterised protein PF01937, DUF89, domain 3"/>
    <property type="match status" value="1"/>
</dbReference>
<evidence type="ECO:0000256" key="5">
    <source>
        <dbReference type="ARBA" id="ARBA00023211"/>
    </source>
</evidence>
<name>A0A2A9MF17_BESBE</name>
<keyword evidence="10" id="KW-1185">Reference proteome</keyword>
<dbReference type="PANTHER" id="PTHR12260">
    <property type="entry name" value="DAMAGE-CONTROL PHOSPHATASE ARMT1"/>
    <property type="match status" value="1"/>
</dbReference>
<dbReference type="GO" id="GO:0097023">
    <property type="term" value="F:fructose 6-phosphate aldolase activity"/>
    <property type="evidence" value="ECO:0007669"/>
    <property type="project" value="RHEA"/>
</dbReference>
<comment type="catalytic activity">
    <reaction evidence="6 7">
        <text>beta-D-fructose 6-phosphate = dihydroxyacetone + D-glyceraldehyde 3-phosphate</text>
        <dbReference type="Rhea" id="RHEA:28002"/>
        <dbReference type="ChEBI" id="CHEBI:16016"/>
        <dbReference type="ChEBI" id="CHEBI:57634"/>
        <dbReference type="ChEBI" id="CHEBI:59776"/>
    </reaction>
</comment>
<dbReference type="PANTHER" id="PTHR12260:SF6">
    <property type="entry name" value="DAMAGE-CONTROL PHOSPHATASE ARMT1"/>
    <property type="match status" value="1"/>
</dbReference>
<dbReference type="Gene3D" id="1.20.930.60">
    <property type="match status" value="1"/>
</dbReference>
<organism evidence="9 10">
    <name type="scientific">Besnoitia besnoiti</name>
    <name type="common">Apicomplexan protozoan</name>
    <dbReference type="NCBI Taxonomy" id="94643"/>
    <lineage>
        <taxon>Eukaryota</taxon>
        <taxon>Sar</taxon>
        <taxon>Alveolata</taxon>
        <taxon>Apicomplexa</taxon>
        <taxon>Conoidasida</taxon>
        <taxon>Coccidia</taxon>
        <taxon>Eucoccidiorida</taxon>
        <taxon>Eimeriorina</taxon>
        <taxon>Sarcocystidae</taxon>
        <taxon>Besnoitia</taxon>
    </lineage>
</organism>